<evidence type="ECO:0000256" key="5">
    <source>
        <dbReference type="ARBA" id="ARBA00022475"/>
    </source>
</evidence>
<dbReference type="InterPro" id="IPR050445">
    <property type="entry name" value="Bact_polysacc_biosynth/exp"/>
</dbReference>
<dbReference type="EC" id="2.7.10.2" evidence="4"/>
<sequence length="771" mass="84401">MGEIITSESNHVVLSPTSRIRDAAPARAIPVPSADPKSSLLMEYVQVLRRHWMAILSCAVAGCVVALALSLLQRPLYRTRASVDIEGLNGDFMNMRAVARTDGSTAEPNEVKQQTEIKLLQSDTLIDSTIQSLLAQGESVTPTNSDVLQRTAQRLHVPGHSQLRFEDVVRDTSKRVKVKPLGMTRLVELSCESTRPDIAARFCNQMIREFETEDIETRAEEAQKTSAWLTRQLADVKAKAEESQRKLQAAVGGNGLMLSQETSSTGEERLRELQEELVKAQADRMQREANIAVAHTAAIDSLPGVQDSPTYRQYETRLAELRGKLAEIVPPLTEQNPKVIHLRSQIQEAEEGLAASRSSSTSRESSELTAAQHRENLLRAAYNAQLATVSTDLQKAAQVSLLRRELESEQQLYQTMLQRAKEAGFASAMQGSTVRIVDPARPSLNPASPNRTADGAAGFALAGVLGAGMFLYRDRTRRVFRLPGETQALLQVQELGVIPHATRTTVAGTRPSYGLVPSLRTADTAMPQVGEAVALTRWEDRSSITAEAYRSTGFSLLLADAQKKSKVYAVSSASDGEGKTTVVSNLGVALSRTRLRILLIDGDLRKPRLHASFGMRMDFGLRNLLRGEIDVTEAAPGSLYRQTPIHNLSIIPAGGGSEDSVELLHSPNVEKLLNRLRTEFDIILVDTPPMLHMADARVLAVRCDGGILVVRAHETDVDQAQAARDIFDSDGIPIVGTILNSFTPTREGLRDYYKSYERYQGDEDGSKVAAA</sequence>
<feature type="coiled-coil region" evidence="16">
    <location>
        <begin position="263"/>
        <end position="290"/>
    </location>
</feature>
<proteinExistence type="inferred from homology"/>
<organism evidence="22 23">
    <name type="scientific">Terriglobus aquaticus</name>
    <dbReference type="NCBI Taxonomy" id="940139"/>
    <lineage>
        <taxon>Bacteria</taxon>
        <taxon>Pseudomonadati</taxon>
        <taxon>Acidobacteriota</taxon>
        <taxon>Terriglobia</taxon>
        <taxon>Terriglobales</taxon>
        <taxon>Acidobacteriaceae</taxon>
        <taxon>Terriglobus</taxon>
    </lineage>
</organism>
<evidence type="ECO:0000256" key="12">
    <source>
        <dbReference type="ARBA" id="ARBA00022989"/>
    </source>
</evidence>
<evidence type="ECO:0000256" key="15">
    <source>
        <dbReference type="ARBA" id="ARBA00051245"/>
    </source>
</evidence>
<feature type="transmembrane region" description="Helical" evidence="18">
    <location>
        <begin position="52"/>
        <end position="72"/>
    </location>
</feature>
<evidence type="ECO:0000256" key="4">
    <source>
        <dbReference type="ARBA" id="ARBA00011903"/>
    </source>
</evidence>
<dbReference type="CDD" id="cd05387">
    <property type="entry name" value="BY-kinase"/>
    <property type="match status" value="1"/>
</dbReference>
<evidence type="ECO:0000256" key="13">
    <source>
        <dbReference type="ARBA" id="ARBA00023136"/>
    </source>
</evidence>
<dbReference type="Pfam" id="PF02706">
    <property type="entry name" value="Wzz"/>
    <property type="match status" value="1"/>
</dbReference>
<protein>
    <recommendedName>
        <fullName evidence="4">non-specific protein-tyrosine kinase</fullName>
        <ecNumber evidence="4">2.7.10.2</ecNumber>
    </recommendedName>
</protein>
<keyword evidence="11" id="KW-0067">ATP-binding</keyword>
<dbReference type="Proteomes" id="UP001634747">
    <property type="component" value="Unassembled WGS sequence"/>
</dbReference>
<comment type="catalytic activity">
    <reaction evidence="15">
        <text>L-tyrosyl-[protein] + ATP = O-phospho-L-tyrosyl-[protein] + ADP + H(+)</text>
        <dbReference type="Rhea" id="RHEA:10596"/>
        <dbReference type="Rhea" id="RHEA-COMP:10136"/>
        <dbReference type="Rhea" id="RHEA-COMP:20101"/>
        <dbReference type="ChEBI" id="CHEBI:15378"/>
        <dbReference type="ChEBI" id="CHEBI:30616"/>
        <dbReference type="ChEBI" id="CHEBI:46858"/>
        <dbReference type="ChEBI" id="CHEBI:61978"/>
        <dbReference type="ChEBI" id="CHEBI:456216"/>
        <dbReference type="EC" id="2.7.10.2"/>
    </reaction>
</comment>
<evidence type="ECO:0000256" key="17">
    <source>
        <dbReference type="SAM" id="MobiDB-lite"/>
    </source>
</evidence>
<dbReference type="InterPro" id="IPR005702">
    <property type="entry name" value="Wzc-like_C"/>
</dbReference>
<evidence type="ECO:0000256" key="16">
    <source>
        <dbReference type="SAM" id="Coils"/>
    </source>
</evidence>
<evidence type="ECO:0000256" key="6">
    <source>
        <dbReference type="ARBA" id="ARBA00022519"/>
    </source>
</evidence>
<comment type="similarity">
    <text evidence="3">Belongs to the etk/wzc family.</text>
</comment>
<feature type="domain" description="Tyrosine-protein kinase G-rich" evidence="21">
    <location>
        <begin position="400"/>
        <end position="473"/>
    </location>
</feature>
<dbReference type="Pfam" id="PF13807">
    <property type="entry name" value="GNVR"/>
    <property type="match status" value="1"/>
</dbReference>
<evidence type="ECO:0000256" key="7">
    <source>
        <dbReference type="ARBA" id="ARBA00022679"/>
    </source>
</evidence>
<comment type="subcellular location">
    <subcellularLocation>
        <location evidence="1">Cell inner membrane</location>
        <topology evidence="1">Multi-pass membrane protein</topology>
    </subcellularLocation>
</comment>
<evidence type="ECO:0000256" key="10">
    <source>
        <dbReference type="ARBA" id="ARBA00022777"/>
    </source>
</evidence>
<comment type="caution">
    <text evidence="22">The sequence shown here is derived from an EMBL/GenBank/DDBJ whole genome shotgun (WGS) entry which is preliminary data.</text>
</comment>
<evidence type="ECO:0000256" key="14">
    <source>
        <dbReference type="ARBA" id="ARBA00023137"/>
    </source>
</evidence>
<evidence type="ECO:0000256" key="11">
    <source>
        <dbReference type="ARBA" id="ARBA00022840"/>
    </source>
</evidence>
<keyword evidence="16" id="KW-0175">Coiled coil</keyword>
<keyword evidence="23" id="KW-1185">Reference proteome</keyword>
<keyword evidence="8 18" id="KW-0812">Transmembrane</keyword>
<reference evidence="22 23" key="1">
    <citation type="submission" date="2024-12" db="EMBL/GenBank/DDBJ databases">
        <authorList>
            <person name="Lee Y."/>
        </authorList>
    </citation>
    <scope>NUCLEOTIDE SEQUENCE [LARGE SCALE GENOMIC DNA]</scope>
    <source>
        <strain evidence="22 23">03SUJ4</strain>
    </source>
</reference>
<dbReference type="InterPro" id="IPR027417">
    <property type="entry name" value="P-loop_NTPase"/>
</dbReference>
<evidence type="ECO:0000259" key="21">
    <source>
        <dbReference type="Pfam" id="PF13807"/>
    </source>
</evidence>
<feature type="compositionally biased region" description="Low complexity" evidence="17">
    <location>
        <begin position="353"/>
        <end position="370"/>
    </location>
</feature>
<dbReference type="SUPFAM" id="SSF52540">
    <property type="entry name" value="P-loop containing nucleoside triphosphate hydrolases"/>
    <property type="match status" value="1"/>
</dbReference>
<accession>A0ABW9KGE8</accession>
<evidence type="ECO:0000256" key="9">
    <source>
        <dbReference type="ARBA" id="ARBA00022741"/>
    </source>
</evidence>
<gene>
    <name evidence="22" type="ORF">ACK2TP_03500</name>
</gene>
<feature type="domain" description="Polysaccharide chain length determinant N-terminal" evidence="19">
    <location>
        <begin position="41"/>
        <end position="133"/>
    </location>
</feature>
<evidence type="ECO:0000256" key="1">
    <source>
        <dbReference type="ARBA" id="ARBA00004429"/>
    </source>
</evidence>
<dbReference type="PANTHER" id="PTHR32309">
    <property type="entry name" value="TYROSINE-PROTEIN KINASE"/>
    <property type="match status" value="1"/>
</dbReference>
<name>A0ABW9KGE8_9BACT</name>
<dbReference type="InterPro" id="IPR025669">
    <property type="entry name" value="AAA_dom"/>
</dbReference>
<evidence type="ECO:0000256" key="3">
    <source>
        <dbReference type="ARBA" id="ARBA00008883"/>
    </source>
</evidence>
<evidence type="ECO:0000259" key="19">
    <source>
        <dbReference type="Pfam" id="PF02706"/>
    </source>
</evidence>
<keyword evidence="5" id="KW-1003">Cell membrane</keyword>
<dbReference type="RefSeq" id="WP_263413632.1">
    <property type="nucleotide sequence ID" value="NZ_BAABBH010000001.1"/>
</dbReference>
<dbReference type="PANTHER" id="PTHR32309:SF13">
    <property type="entry name" value="FERRIC ENTEROBACTIN TRANSPORT PROTEIN FEPE"/>
    <property type="match status" value="1"/>
</dbReference>
<feature type="region of interest" description="Disordered" evidence="17">
    <location>
        <begin position="350"/>
        <end position="370"/>
    </location>
</feature>
<feature type="domain" description="AAA" evidence="20">
    <location>
        <begin position="566"/>
        <end position="700"/>
    </location>
</feature>
<keyword evidence="13 18" id="KW-0472">Membrane</keyword>
<evidence type="ECO:0000313" key="22">
    <source>
        <dbReference type="EMBL" id="MFN2974817.1"/>
    </source>
</evidence>
<evidence type="ECO:0000256" key="18">
    <source>
        <dbReference type="SAM" id="Phobius"/>
    </source>
</evidence>
<evidence type="ECO:0000259" key="20">
    <source>
        <dbReference type="Pfam" id="PF13614"/>
    </source>
</evidence>
<keyword evidence="12 18" id="KW-1133">Transmembrane helix</keyword>
<keyword evidence="6" id="KW-0997">Cell inner membrane</keyword>
<dbReference type="Gene3D" id="3.40.50.300">
    <property type="entry name" value="P-loop containing nucleotide triphosphate hydrolases"/>
    <property type="match status" value="1"/>
</dbReference>
<keyword evidence="9" id="KW-0547">Nucleotide-binding</keyword>
<evidence type="ECO:0000256" key="2">
    <source>
        <dbReference type="ARBA" id="ARBA00007316"/>
    </source>
</evidence>
<keyword evidence="14" id="KW-0829">Tyrosine-protein kinase</keyword>
<dbReference type="InterPro" id="IPR003856">
    <property type="entry name" value="LPS_length_determ_N"/>
</dbReference>
<evidence type="ECO:0000313" key="23">
    <source>
        <dbReference type="Proteomes" id="UP001634747"/>
    </source>
</evidence>
<evidence type="ECO:0000256" key="8">
    <source>
        <dbReference type="ARBA" id="ARBA00022692"/>
    </source>
</evidence>
<dbReference type="Pfam" id="PF13614">
    <property type="entry name" value="AAA_31"/>
    <property type="match status" value="1"/>
</dbReference>
<dbReference type="NCBIfam" id="TIGR01007">
    <property type="entry name" value="eps_fam"/>
    <property type="match status" value="1"/>
</dbReference>
<keyword evidence="7" id="KW-0808">Transferase</keyword>
<dbReference type="EMBL" id="JBJYXY010000001">
    <property type="protein sequence ID" value="MFN2974817.1"/>
    <property type="molecule type" value="Genomic_DNA"/>
</dbReference>
<comment type="similarity">
    <text evidence="2">Belongs to the CpsD/CapB family.</text>
</comment>
<keyword evidence="10" id="KW-0418">Kinase</keyword>
<dbReference type="InterPro" id="IPR032807">
    <property type="entry name" value="GNVR"/>
</dbReference>